<protein>
    <submittedName>
        <fullName evidence="1">Type II secretory pathway, pullulanase PulA</fullName>
    </submittedName>
</protein>
<dbReference type="InterPro" id="IPR027417">
    <property type="entry name" value="P-loop_NTPase"/>
</dbReference>
<sequence>MIVSPGRRYIFVHIPKTGGTSLAAALEARAMKDDILIGDTPKAVRRRGRLKGLSARGRLWKHATLADIEGVLPDDVLSDCLVVTLVRNPWDRMVSYYHWLQAQSFAHPAVALSKDLPFAGFLAHPTIRTSIASAPYASYVTGSTGLEAPTLFLRLETLADDIGAFEDHLGFALEIGHENASARAADWRSYYDDMTAALVAEDCATDIARFGYRFDP</sequence>
<organism evidence="1 2">
    <name type="scientific">Litorisediminicola beolgyonensis</name>
    <dbReference type="NCBI Taxonomy" id="1173614"/>
    <lineage>
        <taxon>Bacteria</taxon>
        <taxon>Pseudomonadati</taxon>
        <taxon>Pseudomonadota</taxon>
        <taxon>Alphaproteobacteria</taxon>
        <taxon>Rhodobacterales</taxon>
        <taxon>Paracoccaceae</taxon>
        <taxon>Litorisediminicola</taxon>
    </lineage>
</organism>
<gene>
    <name evidence="1" type="ORF">ACFQ4E_17450</name>
</gene>
<dbReference type="RefSeq" id="WP_386805807.1">
    <property type="nucleotide sequence ID" value="NZ_JBHTMU010000042.1"/>
</dbReference>
<keyword evidence="2" id="KW-1185">Reference proteome</keyword>
<comment type="caution">
    <text evidence="1">The sequence shown here is derived from an EMBL/GenBank/DDBJ whole genome shotgun (WGS) entry which is preliminary data.</text>
</comment>
<reference evidence="2" key="1">
    <citation type="journal article" date="2019" name="Int. J. Syst. Evol. Microbiol.">
        <title>The Global Catalogue of Microorganisms (GCM) 10K type strain sequencing project: providing services to taxonomists for standard genome sequencing and annotation.</title>
        <authorList>
            <consortium name="The Broad Institute Genomics Platform"/>
            <consortium name="The Broad Institute Genome Sequencing Center for Infectious Disease"/>
            <person name="Wu L."/>
            <person name="Ma J."/>
        </authorList>
    </citation>
    <scope>NUCLEOTIDE SEQUENCE [LARGE SCALE GENOMIC DNA]</scope>
    <source>
        <strain evidence="2">CCUG 62953</strain>
    </source>
</reference>
<accession>A0ABW3ZMA6</accession>
<name>A0ABW3ZMA6_9RHOB</name>
<evidence type="ECO:0000313" key="1">
    <source>
        <dbReference type="EMBL" id="MFD1344220.1"/>
    </source>
</evidence>
<dbReference type="Gene3D" id="3.40.50.300">
    <property type="entry name" value="P-loop containing nucleotide triphosphate hydrolases"/>
    <property type="match status" value="1"/>
</dbReference>
<dbReference type="SUPFAM" id="SSF52540">
    <property type="entry name" value="P-loop containing nucleoside triphosphate hydrolases"/>
    <property type="match status" value="1"/>
</dbReference>
<evidence type="ECO:0000313" key="2">
    <source>
        <dbReference type="Proteomes" id="UP001597135"/>
    </source>
</evidence>
<dbReference type="EMBL" id="JBHTMU010000042">
    <property type="protein sequence ID" value="MFD1344220.1"/>
    <property type="molecule type" value="Genomic_DNA"/>
</dbReference>
<dbReference type="Proteomes" id="UP001597135">
    <property type="component" value="Unassembled WGS sequence"/>
</dbReference>
<proteinExistence type="predicted"/>